<evidence type="ECO:0000313" key="1">
    <source>
        <dbReference type="EMBL" id="MBC3884936.1"/>
    </source>
</evidence>
<organism evidence="1 2">
    <name type="scientific">Undibacterium griseum</name>
    <dbReference type="NCBI Taxonomy" id="2762295"/>
    <lineage>
        <taxon>Bacteria</taxon>
        <taxon>Pseudomonadati</taxon>
        <taxon>Pseudomonadota</taxon>
        <taxon>Betaproteobacteria</taxon>
        <taxon>Burkholderiales</taxon>
        <taxon>Oxalobacteraceae</taxon>
        <taxon>Undibacterium</taxon>
    </lineage>
</organism>
<protein>
    <submittedName>
        <fullName evidence="1">Uncharacterized protein</fullName>
    </submittedName>
</protein>
<accession>A0ABR6YM13</accession>
<proteinExistence type="predicted"/>
<keyword evidence="2" id="KW-1185">Reference proteome</keyword>
<dbReference type="RefSeq" id="WP_186862498.1">
    <property type="nucleotide sequence ID" value="NZ_JACOGC010000002.1"/>
</dbReference>
<name>A0ABR6YM13_9BURK</name>
<dbReference type="InterPro" id="IPR035069">
    <property type="entry name" value="TTHA1013/TTHA0281-like"/>
</dbReference>
<gene>
    <name evidence="1" type="ORF">H8K27_07340</name>
</gene>
<evidence type="ECO:0000313" key="2">
    <source>
        <dbReference type="Proteomes" id="UP000613113"/>
    </source>
</evidence>
<dbReference type="EMBL" id="JACOGC010000002">
    <property type="protein sequence ID" value="MBC3884936.1"/>
    <property type="molecule type" value="Genomic_DNA"/>
</dbReference>
<comment type="caution">
    <text evidence="1">The sequence shown here is derived from an EMBL/GenBank/DDBJ whole genome shotgun (WGS) entry which is preliminary data.</text>
</comment>
<reference evidence="1 2" key="1">
    <citation type="submission" date="2020-08" db="EMBL/GenBank/DDBJ databases">
        <title>Novel species isolated from subtropical streams in China.</title>
        <authorList>
            <person name="Lu H."/>
        </authorList>
    </citation>
    <scope>NUCLEOTIDE SEQUENCE [LARGE SCALE GENOMIC DNA]</scope>
    <source>
        <strain evidence="1 2">FT31W</strain>
    </source>
</reference>
<sequence length="95" mass="10716">MRKPEKIAGFTVEAFPHVKATQVEWVIQFRDLPSVRAVGASLPEAKERLAIKWEKTAEAFRAAGVPVPKPSRPRGNKRVLDAIRRLADRKSKPIF</sequence>
<dbReference type="Proteomes" id="UP000613113">
    <property type="component" value="Unassembled WGS sequence"/>
</dbReference>
<dbReference type="SUPFAM" id="SSF143100">
    <property type="entry name" value="TTHA1013/TTHA0281-like"/>
    <property type="match status" value="1"/>
</dbReference>